<feature type="region of interest" description="Disordered" evidence="1">
    <location>
        <begin position="115"/>
        <end position="142"/>
    </location>
</feature>
<gene>
    <name evidence="2" type="ORF">Cvel_5946</name>
</gene>
<dbReference type="AlphaFoldDB" id="A0A0G4H958"/>
<accession>A0A0G4H958</accession>
<evidence type="ECO:0000313" key="2">
    <source>
        <dbReference type="EMBL" id="CEM40450.1"/>
    </source>
</evidence>
<organism evidence="2">
    <name type="scientific">Chromera velia CCMP2878</name>
    <dbReference type="NCBI Taxonomy" id="1169474"/>
    <lineage>
        <taxon>Eukaryota</taxon>
        <taxon>Sar</taxon>
        <taxon>Alveolata</taxon>
        <taxon>Colpodellida</taxon>
        <taxon>Chromeraceae</taxon>
        <taxon>Chromera</taxon>
    </lineage>
</organism>
<name>A0A0G4H958_9ALVE</name>
<dbReference type="EMBL" id="CDMZ01002039">
    <property type="protein sequence ID" value="CEM40450.1"/>
    <property type="molecule type" value="Genomic_DNA"/>
</dbReference>
<dbReference type="VEuPathDB" id="CryptoDB:Cvel_5946"/>
<protein>
    <submittedName>
        <fullName evidence="2">Uncharacterized protein</fullName>
    </submittedName>
</protein>
<reference evidence="2" key="1">
    <citation type="submission" date="2014-11" db="EMBL/GenBank/DDBJ databases">
        <authorList>
            <person name="Otto D Thomas"/>
            <person name="Naeem Raeece"/>
        </authorList>
    </citation>
    <scope>NUCLEOTIDE SEQUENCE</scope>
</reference>
<proteinExistence type="predicted"/>
<dbReference type="PhylomeDB" id="A0A0G4H958"/>
<sequence length="210" mass="23413">MPEWMPLISNVCPYPEMKLEKWERIKRYAKSLRPGQIREVKRGLYGMPVSSKLFDDKWVKAAGKAGFIRVELGITLDEKKNLLKKQSRVRWARGVLASPDDHNEEEVKEAKEVVAKEGGEDGSRPAVNPAPHTADAPPGLQGASMVFYPRSHGPLTGAIARPTLMTAPMVAPMYSFPSSFLSPYPYHQGYSDGMLNRPQPLPAPHFFPNS</sequence>
<evidence type="ECO:0000256" key="1">
    <source>
        <dbReference type="SAM" id="MobiDB-lite"/>
    </source>
</evidence>